<dbReference type="Pfam" id="PF00353">
    <property type="entry name" value="HemolysinCabind"/>
    <property type="match status" value="4"/>
</dbReference>
<evidence type="ECO:0000313" key="4">
    <source>
        <dbReference type="EMBL" id="MDR4307774.1"/>
    </source>
</evidence>
<evidence type="ECO:0000313" key="5">
    <source>
        <dbReference type="Proteomes" id="UP001181622"/>
    </source>
</evidence>
<evidence type="ECO:0000256" key="1">
    <source>
        <dbReference type="ARBA" id="ARBA00004613"/>
    </source>
</evidence>
<dbReference type="InterPro" id="IPR050557">
    <property type="entry name" value="RTX_toxin/Mannuronan_C5-epim"/>
</dbReference>
<keyword evidence="2" id="KW-0964">Secreted</keyword>
<feature type="compositionally biased region" description="Gly residues" evidence="3">
    <location>
        <begin position="219"/>
        <end position="229"/>
    </location>
</feature>
<comment type="subcellular location">
    <subcellularLocation>
        <location evidence="1">Secreted</location>
    </subcellularLocation>
</comment>
<gene>
    <name evidence="4" type="ORF">IHQ68_14210</name>
</gene>
<feature type="compositionally biased region" description="Low complexity" evidence="3">
    <location>
        <begin position="230"/>
        <end position="239"/>
    </location>
</feature>
<dbReference type="InterPro" id="IPR018511">
    <property type="entry name" value="Hemolysin-typ_Ca-bd_CS"/>
</dbReference>
<dbReference type="PRINTS" id="PR00313">
    <property type="entry name" value="CABNDNGRPT"/>
</dbReference>
<name>A0ABU1DIE7_9HYPH</name>
<feature type="region of interest" description="Disordered" evidence="3">
    <location>
        <begin position="219"/>
        <end position="239"/>
    </location>
</feature>
<dbReference type="Gene3D" id="2.150.10.10">
    <property type="entry name" value="Serralysin-like metalloprotease, C-terminal"/>
    <property type="match status" value="3"/>
</dbReference>
<keyword evidence="5" id="KW-1185">Reference proteome</keyword>
<proteinExistence type="predicted"/>
<evidence type="ECO:0000256" key="2">
    <source>
        <dbReference type="ARBA" id="ARBA00022525"/>
    </source>
</evidence>
<dbReference type="InterPro" id="IPR001343">
    <property type="entry name" value="Hemolysn_Ca-bd"/>
</dbReference>
<dbReference type="RefSeq" id="WP_309392958.1">
    <property type="nucleotide sequence ID" value="NZ_JADBEO010000032.1"/>
</dbReference>
<dbReference type="PANTHER" id="PTHR38340:SF1">
    <property type="entry name" value="S-LAYER PROTEIN"/>
    <property type="match status" value="1"/>
</dbReference>
<dbReference type="EMBL" id="JADBEO010000032">
    <property type="protein sequence ID" value="MDR4307774.1"/>
    <property type="molecule type" value="Genomic_DNA"/>
</dbReference>
<comment type="caution">
    <text evidence="4">The sequence shown here is derived from an EMBL/GenBank/DDBJ whole genome shotgun (WGS) entry which is preliminary data.</text>
</comment>
<reference evidence="4" key="1">
    <citation type="submission" date="2020-10" db="EMBL/GenBank/DDBJ databases">
        <authorList>
            <person name="Abbas A."/>
            <person name="Razzaq R."/>
            <person name="Waqas M."/>
            <person name="Abbas N."/>
            <person name="Nielsen T.K."/>
            <person name="Hansen L.H."/>
            <person name="Hussain S."/>
            <person name="Shahid M."/>
        </authorList>
    </citation>
    <scope>NUCLEOTIDE SEQUENCE</scope>
    <source>
        <strain evidence="4">S14</strain>
    </source>
</reference>
<dbReference type="SUPFAM" id="SSF51120">
    <property type="entry name" value="beta-Roll"/>
    <property type="match status" value="2"/>
</dbReference>
<accession>A0ABU1DIE7</accession>
<organism evidence="4 5">
    <name type="scientific">Chelatococcus sambhunathii</name>
    <dbReference type="NCBI Taxonomy" id="363953"/>
    <lineage>
        <taxon>Bacteria</taxon>
        <taxon>Pseudomonadati</taxon>
        <taxon>Pseudomonadota</taxon>
        <taxon>Alphaproteobacteria</taxon>
        <taxon>Hyphomicrobiales</taxon>
        <taxon>Chelatococcaceae</taxon>
        <taxon>Chelatococcus</taxon>
    </lineage>
</organism>
<evidence type="ECO:0000256" key="3">
    <source>
        <dbReference type="SAM" id="MobiDB-lite"/>
    </source>
</evidence>
<dbReference type="PROSITE" id="PS00330">
    <property type="entry name" value="HEMOLYSIN_CALCIUM"/>
    <property type="match status" value="8"/>
</dbReference>
<dbReference type="Proteomes" id="UP001181622">
    <property type="component" value="Unassembled WGS sequence"/>
</dbReference>
<dbReference type="InterPro" id="IPR011049">
    <property type="entry name" value="Serralysin-like_metalloprot_C"/>
</dbReference>
<sequence>MAVGTIGNLAPNSLEFFEFFDPNARFNYGTKSEISLVSRDGYELVLKGDDFKYGSGNTPKDGTITDIFLYDQHGDLVGRIDDVSYSLVKYYDTVVDNGNPDKFTADLLSGDDDLAGGSARDKLQGYGGDDLIKGFFGHDTLIGDGGADTLNGGDGDDNLFGGSGADSLLGGDGEDLLVGAKGDDILAGGYDDDRLDGGAGNDTLNGDAGFDSLAGGGGDDSLIGGGGGDQIEAGDGNDFASGGGGNDFIGAGAGNDTVSGGDAKDEIYGDNGADSLSGDAGDDALSGGAGADTLIGGAGFDTLFGGGGDDVFQFVKQEHGSDTILDFDRGDDLLAFKASGFDNLDADFDLVTGKNPEADTGDGTFLYNTKSHELFWDANGDGKGKEFYIATLDGVKDLDKGDFLIV</sequence>
<protein>
    <submittedName>
        <fullName evidence="4">Calcium-binding protein</fullName>
    </submittedName>
</protein>
<dbReference type="PANTHER" id="PTHR38340">
    <property type="entry name" value="S-LAYER PROTEIN"/>
    <property type="match status" value="1"/>
</dbReference>